<accession>A0AAW1H6W1</accession>
<feature type="domain" description="Reverse transcriptase/retrotransposon-derived protein RNase H-like" evidence="2">
    <location>
        <begin position="11"/>
        <end position="95"/>
    </location>
</feature>
<sequence>VLLRDKVSWHWHKSQQDSFNKLKATIKNACILKHFNPKISSTITVDCSKDAIDMALLQDNQPCAYASKALTETQCSYSQIEKELLGILQACNKCTTLHHMWIPEWNQ</sequence>
<evidence type="ECO:0000256" key="1">
    <source>
        <dbReference type="ARBA" id="ARBA00023268"/>
    </source>
</evidence>
<comment type="caution">
    <text evidence="3">The sequence shown here is derived from an EMBL/GenBank/DDBJ whole genome shotgun (WGS) entry which is preliminary data.</text>
</comment>
<dbReference type="Pfam" id="PF17919">
    <property type="entry name" value="RT_RNaseH_2"/>
    <property type="match status" value="1"/>
</dbReference>
<dbReference type="InterPro" id="IPR041577">
    <property type="entry name" value="RT_RNaseH_2"/>
</dbReference>
<reference evidence="3 4" key="1">
    <citation type="journal article" date="2024" name="BMC Genomics">
        <title>De novo assembly and annotation of Popillia japonica's genome with initial clues to its potential as an invasive pest.</title>
        <authorList>
            <person name="Cucini C."/>
            <person name="Boschi S."/>
            <person name="Funari R."/>
            <person name="Cardaioli E."/>
            <person name="Iannotti N."/>
            <person name="Marturano G."/>
            <person name="Paoli F."/>
            <person name="Bruttini M."/>
            <person name="Carapelli A."/>
            <person name="Frati F."/>
            <person name="Nardi F."/>
        </authorList>
    </citation>
    <scope>NUCLEOTIDE SEQUENCE [LARGE SCALE GENOMIC DNA]</scope>
    <source>
        <strain evidence="3">DMR45628</strain>
    </source>
</reference>
<gene>
    <name evidence="3" type="ORF">QE152_g41170</name>
</gene>
<name>A0AAW1H6W1_POPJA</name>
<dbReference type="PANTHER" id="PTHR37984">
    <property type="entry name" value="PROTEIN CBG26694"/>
    <property type="match status" value="1"/>
</dbReference>
<proteinExistence type="predicted"/>
<keyword evidence="3" id="KW-0695">RNA-directed DNA polymerase</keyword>
<evidence type="ECO:0000313" key="3">
    <source>
        <dbReference type="EMBL" id="KAK9670853.1"/>
    </source>
</evidence>
<keyword evidence="1" id="KW-0511">Multifunctional enzyme</keyword>
<dbReference type="Proteomes" id="UP001458880">
    <property type="component" value="Unassembled WGS sequence"/>
</dbReference>
<keyword evidence="3" id="KW-0808">Transferase</keyword>
<dbReference type="SUPFAM" id="SSF56672">
    <property type="entry name" value="DNA/RNA polymerases"/>
    <property type="match status" value="1"/>
</dbReference>
<dbReference type="AlphaFoldDB" id="A0AAW1H6W1"/>
<feature type="non-terminal residue" evidence="3">
    <location>
        <position position="1"/>
    </location>
</feature>
<evidence type="ECO:0000313" key="4">
    <source>
        <dbReference type="Proteomes" id="UP001458880"/>
    </source>
</evidence>
<evidence type="ECO:0000259" key="2">
    <source>
        <dbReference type="Pfam" id="PF17919"/>
    </source>
</evidence>
<keyword evidence="4" id="KW-1185">Reference proteome</keyword>
<dbReference type="InterPro" id="IPR043502">
    <property type="entry name" value="DNA/RNA_pol_sf"/>
</dbReference>
<dbReference type="EMBL" id="JASPKY010002140">
    <property type="protein sequence ID" value="KAK9670853.1"/>
    <property type="molecule type" value="Genomic_DNA"/>
</dbReference>
<protein>
    <submittedName>
        <fullName evidence="3">RNase H-like domain found in reverse transcriptase</fullName>
    </submittedName>
</protein>
<dbReference type="PANTHER" id="PTHR37984:SF5">
    <property type="entry name" value="PROTEIN NYNRIN-LIKE"/>
    <property type="match status" value="1"/>
</dbReference>
<keyword evidence="3" id="KW-0548">Nucleotidyltransferase</keyword>
<organism evidence="3 4">
    <name type="scientific">Popillia japonica</name>
    <name type="common">Japanese beetle</name>
    <dbReference type="NCBI Taxonomy" id="7064"/>
    <lineage>
        <taxon>Eukaryota</taxon>
        <taxon>Metazoa</taxon>
        <taxon>Ecdysozoa</taxon>
        <taxon>Arthropoda</taxon>
        <taxon>Hexapoda</taxon>
        <taxon>Insecta</taxon>
        <taxon>Pterygota</taxon>
        <taxon>Neoptera</taxon>
        <taxon>Endopterygota</taxon>
        <taxon>Coleoptera</taxon>
        <taxon>Polyphaga</taxon>
        <taxon>Scarabaeiformia</taxon>
        <taxon>Scarabaeidae</taxon>
        <taxon>Rutelinae</taxon>
        <taxon>Popillia</taxon>
    </lineage>
</organism>
<dbReference type="InterPro" id="IPR050951">
    <property type="entry name" value="Retrovirus_Pol_polyprotein"/>
</dbReference>
<dbReference type="GO" id="GO:0003964">
    <property type="term" value="F:RNA-directed DNA polymerase activity"/>
    <property type="evidence" value="ECO:0007669"/>
    <property type="project" value="UniProtKB-KW"/>
</dbReference>